<name>A0ABT1MLZ8_9BACT</name>
<dbReference type="Proteomes" id="UP001205603">
    <property type="component" value="Unassembled WGS sequence"/>
</dbReference>
<evidence type="ECO:0000256" key="1">
    <source>
        <dbReference type="SAM" id="SignalP"/>
    </source>
</evidence>
<feature type="signal peptide" evidence="1">
    <location>
        <begin position="1"/>
        <end position="26"/>
    </location>
</feature>
<dbReference type="InterPro" id="IPR021533">
    <property type="entry name" value="PepSY-like"/>
</dbReference>
<dbReference type="Gene3D" id="3.40.1420.30">
    <property type="match status" value="1"/>
</dbReference>
<proteinExistence type="predicted"/>
<sequence length="155" mass="17798">MMMKKMKWFGLLFLMGVLSLAFIACDDDDKISFDKLPSQSQQFIDTYFRGVAVTKIEKRIGEPHYKVYLANGFVVKFYRAGGWQEVDGGSTEIPELLLIELLPETIPQYINEQFPAAKIIEISQHDFGYEVELNTVPETEVRFDHDGKVIINIID</sequence>
<dbReference type="RefSeq" id="WP_255028113.1">
    <property type="nucleotide sequence ID" value="NZ_JANDHW010000013.1"/>
</dbReference>
<evidence type="ECO:0000313" key="4">
    <source>
        <dbReference type="Proteomes" id="UP001205603"/>
    </source>
</evidence>
<feature type="domain" description="Putative beta-lactamase-inhibitor-like PepSY-like" evidence="2">
    <location>
        <begin position="64"/>
        <end position="150"/>
    </location>
</feature>
<dbReference type="Pfam" id="PF11396">
    <property type="entry name" value="PepSY_like"/>
    <property type="match status" value="1"/>
</dbReference>
<accession>A0ABT1MLZ8</accession>
<dbReference type="EMBL" id="JANDHW010000013">
    <property type="protein sequence ID" value="MCP9612758.1"/>
    <property type="molecule type" value="Genomic_DNA"/>
</dbReference>
<dbReference type="PROSITE" id="PS51257">
    <property type="entry name" value="PROKAR_LIPOPROTEIN"/>
    <property type="match status" value="1"/>
</dbReference>
<evidence type="ECO:0000259" key="2">
    <source>
        <dbReference type="Pfam" id="PF11396"/>
    </source>
</evidence>
<protein>
    <submittedName>
        <fullName evidence="3">PepSY-like domain-containing protein</fullName>
    </submittedName>
</protein>
<comment type="caution">
    <text evidence="3">The sequence shown here is derived from an EMBL/GenBank/DDBJ whole genome shotgun (WGS) entry which is preliminary data.</text>
</comment>
<feature type="chain" id="PRO_5045524047" evidence="1">
    <location>
        <begin position="27"/>
        <end position="155"/>
    </location>
</feature>
<keyword evidence="1" id="KW-0732">Signal</keyword>
<evidence type="ECO:0000313" key="3">
    <source>
        <dbReference type="EMBL" id="MCP9612758.1"/>
    </source>
</evidence>
<gene>
    <name evidence="3" type="ORF">NMU02_11710</name>
</gene>
<organism evidence="3 4">
    <name type="scientific">Coprobacter tertius</name>
    <dbReference type="NCBI Taxonomy" id="2944915"/>
    <lineage>
        <taxon>Bacteria</taxon>
        <taxon>Pseudomonadati</taxon>
        <taxon>Bacteroidota</taxon>
        <taxon>Bacteroidia</taxon>
        <taxon>Bacteroidales</taxon>
        <taxon>Barnesiellaceae</taxon>
        <taxon>Coprobacter</taxon>
    </lineage>
</organism>
<dbReference type="SUPFAM" id="SSF160574">
    <property type="entry name" value="BT0923-like"/>
    <property type="match status" value="1"/>
</dbReference>
<keyword evidence="4" id="KW-1185">Reference proteome</keyword>
<reference evidence="3 4" key="1">
    <citation type="submission" date="2022-07" db="EMBL/GenBank/DDBJ databases">
        <title>Fecal culturing of patients with breast cancer.</title>
        <authorList>
            <person name="Teng N.M.Y."/>
            <person name="Kiu R."/>
            <person name="Evans R."/>
            <person name="Baker D.J."/>
            <person name="Zenner C."/>
            <person name="Robinson S.D."/>
            <person name="Hall L.J."/>
        </authorList>
    </citation>
    <scope>NUCLEOTIDE SEQUENCE [LARGE SCALE GENOMIC DNA]</scope>
    <source>
        <strain evidence="3 4">LH1063</strain>
    </source>
</reference>